<evidence type="ECO:0000256" key="12">
    <source>
        <dbReference type="ARBA" id="ARBA00037382"/>
    </source>
</evidence>
<evidence type="ECO:0000256" key="11">
    <source>
        <dbReference type="ARBA" id="ARBA00023242"/>
    </source>
</evidence>
<dbReference type="FunFam" id="3.30.160.60:FF:002239">
    <property type="entry name" value="Zinc finger protein 226"/>
    <property type="match status" value="1"/>
</dbReference>
<reference evidence="17" key="1">
    <citation type="submission" date="2020-11" db="EMBL/GenBank/DDBJ databases">
        <authorList>
            <person name="Tran Van P."/>
        </authorList>
    </citation>
    <scope>NUCLEOTIDE SEQUENCE</scope>
</reference>
<dbReference type="GO" id="GO:0043565">
    <property type="term" value="F:sequence-specific DNA binding"/>
    <property type="evidence" value="ECO:0007669"/>
    <property type="project" value="UniProtKB-ARBA"/>
</dbReference>
<feature type="compositionally biased region" description="Polar residues" evidence="14">
    <location>
        <begin position="288"/>
        <end position="306"/>
    </location>
</feature>
<dbReference type="SUPFAM" id="SSF54695">
    <property type="entry name" value="POZ domain"/>
    <property type="match status" value="1"/>
</dbReference>
<evidence type="ECO:0000256" key="14">
    <source>
        <dbReference type="SAM" id="MobiDB-lite"/>
    </source>
</evidence>
<feature type="region of interest" description="Disordered" evidence="14">
    <location>
        <begin position="282"/>
        <end position="315"/>
    </location>
</feature>
<dbReference type="InterPro" id="IPR013087">
    <property type="entry name" value="Znf_C2H2_type"/>
</dbReference>
<sequence>MEGGALNVKWKSHSSNLYTQLDCLYYDQNLVDVTLSCNDGIIKAHRLVLSVCSPYFESLFKDNQHRHPIVILKGVSRCELENVITFMYKGSVKVLQNEFESFMILASELKVRGLSEEPDFKQKILTSDCIQHDTLEGISNEPVKQPEKIVKKRGRPRKHNIPTEGVEQSKSMVNTNNRRSNMEAHNMEIVTADPLLKDNMDEFWDSIKKEIETEPEDQSCSSNKATFSEDGKDMSIASPEERTSPELNSHSFNTRFKGQKRVNVGTRALSLGSIKRKDSSIKKRRVRYSSSNDGLYSSDANSSRQAPPSEELTHEVTPDLHWQVSTLMETKKWICEICLKCTAYELTTLCNHPFVFKQRNTMLCIDHTSTVPGDHSEHPLARQAGPPSSERAYHDCGSEESLTQHHLSHSEEKVNMCDVCNQTFTRSSHLARHKRVHTGERPFACPACELCFSRRDKLKQHYQRYHSTGEAVGKRPYKMKNPLNIAHTAITTAPSAISPTLISGSDSCTAPFGDTSLLSALSLGQQRYENTAGGNSASTSKHCFDNPDISEQRLTQNYLDSVRQLGECTIQTILG</sequence>
<dbReference type="InterPro" id="IPR036236">
    <property type="entry name" value="Znf_C2H2_sf"/>
</dbReference>
<organism evidence="17">
    <name type="scientific">Timema douglasi</name>
    <name type="common">Walking stick</name>
    <dbReference type="NCBI Taxonomy" id="61478"/>
    <lineage>
        <taxon>Eukaryota</taxon>
        <taxon>Metazoa</taxon>
        <taxon>Ecdysozoa</taxon>
        <taxon>Arthropoda</taxon>
        <taxon>Hexapoda</taxon>
        <taxon>Insecta</taxon>
        <taxon>Pterygota</taxon>
        <taxon>Neoptera</taxon>
        <taxon>Polyneoptera</taxon>
        <taxon>Phasmatodea</taxon>
        <taxon>Timematodea</taxon>
        <taxon>Timematoidea</taxon>
        <taxon>Timematidae</taxon>
        <taxon>Timema</taxon>
    </lineage>
</organism>
<dbReference type="GO" id="GO:0003006">
    <property type="term" value="P:developmental process involved in reproduction"/>
    <property type="evidence" value="ECO:0007669"/>
    <property type="project" value="UniProtKB-ARBA"/>
</dbReference>
<dbReference type="SUPFAM" id="SSF57667">
    <property type="entry name" value="beta-beta-alpha zinc fingers"/>
    <property type="match status" value="1"/>
</dbReference>
<dbReference type="FunFam" id="3.30.160.60:FF:000446">
    <property type="entry name" value="Zinc finger protein"/>
    <property type="match status" value="1"/>
</dbReference>
<feature type="region of interest" description="Disordered" evidence="14">
    <location>
        <begin position="150"/>
        <end position="171"/>
    </location>
</feature>
<dbReference type="PROSITE" id="PS50097">
    <property type="entry name" value="BTB"/>
    <property type="match status" value="1"/>
</dbReference>
<keyword evidence="9" id="KW-0805">Transcription regulation</keyword>
<evidence type="ECO:0000256" key="2">
    <source>
        <dbReference type="ARBA" id="ARBA00022473"/>
    </source>
</evidence>
<keyword evidence="7" id="KW-0862">Zinc</keyword>
<evidence type="ECO:0000256" key="5">
    <source>
        <dbReference type="ARBA" id="ARBA00022771"/>
    </source>
</evidence>
<keyword evidence="2" id="KW-0217">Developmental protein</keyword>
<dbReference type="GO" id="GO:0005634">
    <property type="term" value="C:nucleus"/>
    <property type="evidence" value="ECO:0007669"/>
    <property type="project" value="UniProtKB-SubCell"/>
</dbReference>
<dbReference type="GO" id="GO:0048666">
    <property type="term" value="P:neuron development"/>
    <property type="evidence" value="ECO:0007669"/>
    <property type="project" value="UniProtKB-ARBA"/>
</dbReference>
<name>A0A7R8VQX8_TIMDO</name>
<dbReference type="SMART" id="SM00355">
    <property type="entry name" value="ZnF_C2H2"/>
    <property type="match status" value="2"/>
</dbReference>
<feature type="region of interest" description="Disordered" evidence="14">
    <location>
        <begin position="211"/>
        <end position="251"/>
    </location>
</feature>
<protein>
    <submittedName>
        <fullName evidence="17">Uncharacterized protein</fullName>
    </submittedName>
</protein>
<feature type="domain" description="C2H2-type" evidence="16">
    <location>
        <begin position="415"/>
        <end position="442"/>
    </location>
</feature>
<dbReference type="GO" id="GO:0006357">
    <property type="term" value="P:regulation of transcription by RNA polymerase II"/>
    <property type="evidence" value="ECO:0007669"/>
    <property type="project" value="TreeGrafter"/>
</dbReference>
<feature type="domain" description="BTB" evidence="15">
    <location>
        <begin position="31"/>
        <end position="96"/>
    </location>
</feature>
<evidence type="ECO:0000259" key="16">
    <source>
        <dbReference type="PROSITE" id="PS50157"/>
    </source>
</evidence>
<evidence type="ECO:0000313" key="17">
    <source>
        <dbReference type="EMBL" id="CAD7200966.1"/>
    </source>
</evidence>
<dbReference type="Gene3D" id="3.30.710.10">
    <property type="entry name" value="Potassium Channel Kv1.1, Chain A"/>
    <property type="match status" value="1"/>
</dbReference>
<gene>
    <name evidence="17" type="ORF">TDIB3V08_LOCUS7175</name>
</gene>
<evidence type="ECO:0000256" key="6">
    <source>
        <dbReference type="ARBA" id="ARBA00022782"/>
    </source>
</evidence>
<accession>A0A7R8VQX8</accession>
<keyword evidence="11" id="KW-0539">Nucleus</keyword>
<keyword evidence="4" id="KW-0677">Repeat</keyword>
<dbReference type="EMBL" id="OA567933">
    <property type="protein sequence ID" value="CAD7200966.1"/>
    <property type="molecule type" value="Genomic_DNA"/>
</dbReference>
<evidence type="ECO:0000256" key="9">
    <source>
        <dbReference type="ARBA" id="ARBA00023015"/>
    </source>
</evidence>
<evidence type="ECO:0000256" key="7">
    <source>
        <dbReference type="ARBA" id="ARBA00022833"/>
    </source>
</evidence>
<comment type="function">
    <text evidence="12">Putative transcription factor required for axon growth and guidance in the central and peripheral nervous systems. Repels CNS axons away from the midline by promoting the expression of the midline repellent sli and its receptor robo.</text>
</comment>
<evidence type="ECO:0000259" key="15">
    <source>
        <dbReference type="PROSITE" id="PS50097"/>
    </source>
</evidence>
<dbReference type="PROSITE" id="PS50157">
    <property type="entry name" value="ZINC_FINGER_C2H2_2"/>
    <property type="match status" value="2"/>
</dbReference>
<proteinExistence type="predicted"/>
<dbReference type="SMART" id="SM00225">
    <property type="entry name" value="BTB"/>
    <property type="match status" value="1"/>
</dbReference>
<dbReference type="PANTHER" id="PTHR23110">
    <property type="entry name" value="BTB DOMAIN TRANSCRIPTION FACTOR"/>
    <property type="match status" value="1"/>
</dbReference>
<dbReference type="AlphaFoldDB" id="A0A7R8VQX8"/>
<keyword evidence="10" id="KW-0804">Transcription</keyword>
<dbReference type="GO" id="GO:0008270">
    <property type="term" value="F:zinc ion binding"/>
    <property type="evidence" value="ECO:0007669"/>
    <property type="project" value="UniProtKB-KW"/>
</dbReference>
<keyword evidence="3" id="KW-0479">Metal-binding</keyword>
<dbReference type="PROSITE" id="PS00028">
    <property type="entry name" value="ZINC_FINGER_C2H2_1"/>
    <property type="match status" value="2"/>
</dbReference>
<dbReference type="Gene3D" id="3.30.160.60">
    <property type="entry name" value="Classic Zinc Finger"/>
    <property type="match status" value="2"/>
</dbReference>
<feature type="compositionally biased region" description="Basic residues" evidence="14">
    <location>
        <begin position="150"/>
        <end position="160"/>
    </location>
</feature>
<keyword evidence="6" id="KW-0221">Differentiation</keyword>
<comment type="subcellular location">
    <subcellularLocation>
        <location evidence="1">Nucleus</location>
    </subcellularLocation>
</comment>
<keyword evidence="5 13" id="KW-0863">Zinc-finger</keyword>
<evidence type="ECO:0000256" key="8">
    <source>
        <dbReference type="ARBA" id="ARBA00022902"/>
    </source>
</evidence>
<evidence type="ECO:0000256" key="3">
    <source>
        <dbReference type="ARBA" id="ARBA00022723"/>
    </source>
</evidence>
<evidence type="ECO:0000256" key="4">
    <source>
        <dbReference type="ARBA" id="ARBA00022737"/>
    </source>
</evidence>
<evidence type="ECO:0000256" key="1">
    <source>
        <dbReference type="ARBA" id="ARBA00004123"/>
    </source>
</evidence>
<dbReference type="PANTHER" id="PTHR23110:SF111">
    <property type="entry name" value="LONGITUDINALS LACKING PROTEIN, ISOFORMS F_I_K_T"/>
    <property type="match status" value="1"/>
</dbReference>
<dbReference type="CDD" id="cd18315">
    <property type="entry name" value="BTB_POZ_BAB-like"/>
    <property type="match status" value="1"/>
</dbReference>
<keyword evidence="8" id="KW-0524">Neurogenesis</keyword>
<evidence type="ECO:0000256" key="13">
    <source>
        <dbReference type="PROSITE-ProRule" id="PRU00042"/>
    </source>
</evidence>
<dbReference type="InterPro" id="IPR051095">
    <property type="entry name" value="Dros_DevTransReg"/>
</dbReference>
<feature type="region of interest" description="Disordered" evidence="14">
    <location>
        <begin position="373"/>
        <end position="394"/>
    </location>
</feature>
<dbReference type="InterPro" id="IPR011333">
    <property type="entry name" value="SKP1/BTB/POZ_sf"/>
</dbReference>
<feature type="domain" description="C2H2-type" evidence="16">
    <location>
        <begin position="443"/>
        <end position="471"/>
    </location>
</feature>
<feature type="compositionally biased region" description="Basic and acidic residues" evidence="14">
    <location>
        <begin position="227"/>
        <end position="244"/>
    </location>
</feature>
<dbReference type="Pfam" id="PF00651">
    <property type="entry name" value="BTB"/>
    <property type="match status" value="1"/>
</dbReference>
<dbReference type="GO" id="GO:0048513">
    <property type="term" value="P:animal organ development"/>
    <property type="evidence" value="ECO:0007669"/>
    <property type="project" value="UniProtKB-ARBA"/>
</dbReference>
<dbReference type="GO" id="GO:0045892">
    <property type="term" value="P:negative regulation of DNA-templated transcription"/>
    <property type="evidence" value="ECO:0007669"/>
    <property type="project" value="UniProtKB-ARBA"/>
</dbReference>
<dbReference type="InterPro" id="IPR000210">
    <property type="entry name" value="BTB/POZ_dom"/>
</dbReference>
<evidence type="ECO:0000256" key="10">
    <source>
        <dbReference type="ARBA" id="ARBA00023163"/>
    </source>
</evidence>